<dbReference type="InterPro" id="IPR050204">
    <property type="entry name" value="AraC_XylS_family_regulators"/>
</dbReference>
<evidence type="ECO:0000256" key="1">
    <source>
        <dbReference type="ARBA" id="ARBA00023015"/>
    </source>
</evidence>
<evidence type="ECO:0000313" key="5">
    <source>
        <dbReference type="EMBL" id="MFC7448352.1"/>
    </source>
</evidence>
<sequence length="296" mass="32316">MTGHQDVLPGADALSEVLDAVRLRGDQVHRCEPSAPFAIQVPAEMRALYIVEHGEIDLLLAGWADPIRLGRGDVALLPHGSAHSIELGDERGVHAARWLCGTFTLDEVPAGRLLAVLPTVIEVHQDPTDPLEWLDVSGRLLAEEITNPKPGSAVMVSRILDLLFVQILRAWAGSGVAEGGWLTAAMDPQVGKALEAIHRDPARAWTVEALAHLAALSRSAFAERFTRLVGQTPGAYVTERRLDRATELLRHSSTPVGTIATMVGYESDAAFSRAFRKRFATSPLRWRRTQLSDPER</sequence>
<dbReference type="InterPro" id="IPR018062">
    <property type="entry name" value="HTH_AraC-typ_CS"/>
</dbReference>
<keyword evidence="3" id="KW-0804">Transcription</keyword>
<dbReference type="Pfam" id="PF12833">
    <property type="entry name" value="HTH_18"/>
    <property type="match status" value="1"/>
</dbReference>
<dbReference type="InterPro" id="IPR018060">
    <property type="entry name" value="HTH_AraC"/>
</dbReference>
<keyword evidence="6" id="KW-1185">Reference proteome</keyword>
<dbReference type="RefSeq" id="WP_378404324.1">
    <property type="nucleotide sequence ID" value="NZ_JBHTCS010000012.1"/>
</dbReference>
<accession>A0ABW2RX76</accession>
<dbReference type="SMART" id="SM00342">
    <property type="entry name" value="HTH_ARAC"/>
    <property type="match status" value="1"/>
</dbReference>
<dbReference type="InterPro" id="IPR009057">
    <property type="entry name" value="Homeodomain-like_sf"/>
</dbReference>
<dbReference type="Gene3D" id="1.10.10.60">
    <property type="entry name" value="Homeodomain-like"/>
    <property type="match status" value="2"/>
</dbReference>
<dbReference type="PROSITE" id="PS01124">
    <property type="entry name" value="HTH_ARAC_FAMILY_2"/>
    <property type="match status" value="1"/>
</dbReference>
<keyword evidence="2" id="KW-0238">DNA-binding</keyword>
<dbReference type="Proteomes" id="UP001596484">
    <property type="component" value="Unassembled WGS sequence"/>
</dbReference>
<dbReference type="PROSITE" id="PS00041">
    <property type="entry name" value="HTH_ARAC_FAMILY_1"/>
    <property type="match status" value="1"/>
</dbReference>
<gene>
    <name evidence="5" type="ORF">ACFQS9_10675</name>
</gene>
<evidence type="ECO:0000259" key="4">
    <source>
        <dbReference type="PROSITE" id="PS01124"/>
    </source>
</evidence>
<dbReference type="Pfam" id="PF12852">
    <property type="entry name" value="Cupin_6"/>
    <property type="match status" value="1"/>
</dbReference>
<protein>
    <submittedName>
        <fullName evidence="5">AraC family transcriptional regulator</fullName>
    </submittedName>
</protein>
<organism evidence="5 6">
    <name type="scientific">Rhodococcus daqingensis</name>
    <dbReference type="NCBI Taxonomy" id="2479363"/>
    <lineage>
        <taxon>Bacteria</taxon>
        <taxon>Bacillati</taxon>
        <taxon>Actinomycetota</taxon>
        <taxon>Actinomycetes</taxon>
        <taxon>Mycobacteriales</taxon>
        <taxon>Nocardiaceae</taxon>
        <taxon>Rhodococcus</taxon>
    </lineage>
</organism>
<proteinExistence type="predicted"/>
<dbReference type="InterPro" id="IPR032783">
    <property type="entry name" value="AraC_lig"/>
</dbReference>
<reference evidence="6" key="1">
    <citation type="journal article" date="2019" name="Int. J. Syst. Evol. Microbiol.">
        <title>The Global Catalogue of Microorganisms (GCM) 10K type strain sequencing project: providing services to taxonomists for standard genome sequencing and annotation.</title>
        <authorList>
            <consortium name="The Broad Institute Genomics Platform"/>
            <consortium name="The Broad Institute Genome Sequencing Center for Infectious Disease"/>
            <person name="Wu L."/>
            <person name="Ma J."/>
        </authorList>
    </citation>
    <scope>NUCLEOTIDE SEQUENCE [LARGE SCALE GENOMIC DNA]</scope>
    <source>
        <strain evidence="6">ICMP 19430</strain>
    </source>
</reference>
<evidence type="ECO:0000313" key="6">
    <source>
        <dbReference type="Proteomes" id="UP001596484"/>
    </source>
</evidence>
<keyword evidence="1" id="KW-0805">Transcription regulation</keyword>
<evidence type="ECO:0000256" key="3">
    <source>
        <dbReference type="ARBA" id="ARBA00023163"/>
    </source>
</evidence>
<feature type="domain" description="HTH araC/xylS-type" evidence="4">
    <location>
        <begin position="191"/>
        <end position="289"/>
    </location>
</feature>
<name>A0ABW2RX76_9NOCA</name>
<dbReference type="PANTHER" id="PTHR46796">
    <property type="entry name" value="HTH-TYPE TRANSCRIPTIONAL ACTIVATOR RHAS-RELATED"/>
    <property type="match status" value="1"/>
</dbReference>
<dbReference type="SUPFAM" id="SSF46689">
    <property type="entry name" value="Homeodomain-like"/>
    <property type="match status" value="2"/>
</dbReference>
<dbReference type="PANTHER" id="PTHR46796:SF7">
    <property type="entry name" value="ARAC FAMILY TRANSCRIPTIONAL REGULATOR"/>
    <property type="match status" value="1"/>
</dbReference>
<evidence type="ECO:0000256" key="2">
    <source>
        <dbReference type="ARBA" id="ARBA00023125"/>
    </source>
</evidence>
<comment type="caution">
    <text evidence="5">The sequence shown here is derived from an EMBL/GenBank/DDBJ whole genome shotgun (WGS) entry which is preliminary data.</text>
</comment>
<dbReference type="EMBL" id="JBHTCS010000012">
    <property type="protein sequence ID" value="MFC7448352.1"/>
    <property type="molecule type" value="Genomic_DNA"/>
</dbReference>